<dbReference type="OrthoDB" id="9947518at2759"/>
<feature type="compositionally biased region" description="Acidic residues" evidence="10">
    <location>
        <begin position="184"/>
        <end position="209"/>
    </location>
</feature>
<dbReference type="SUPFAM" id="SSF48678">
    <property type="entry name" value="Moesin tail domain"/>
    <property type="match status" value="1"/>
</dbReference>
<dbReference type="CTD" id="57471"/>
<evidence type="ECO:0000313" key="12">
    <source>
        <dbReference type="Proteomes" id="UP000002279"/>
    </source>
</evidence>
<dbReference type="GO" id="GO:0001763">
    <property type="term" value="P:morphogenesis of a branching structure"/>
    <property type="evidence" value="ECO:0000318"/>
    <property type="project" value="GO_Central"/>
</dbReference>
<dbReference type="GO" id="GO:0031344">
    <property type="term" value="P:regulation of cell projection organization"/>
    <property type="evidence" value="ECO:0000318"/>
    <property type="project" value="GO_Central"/>
</dbReference>
<comment type="subunit">
    <text evidence="2">Binds actin.</text>
</comment>
<keyword evidence="3" id="KW-0963">Cytoplasm</keyword>
<evidence type="ECO:0000256" key="10">
    <source>
        <dbReference type="SAM" id="MobiDB-lite"/>
    </source>
</evidence>
<evidence type="ECO:0000256" key="8">
    <source>
        <dbReference type="ARBA" id="ARBA00026168"/>
    </source>
</evidence>
<evidence type="ECO:0000256" key="9">
    <source>
        <dbReference type="ARBA" id="ARBA00031224"/>
    </source>
</evidence>
<dbReference type="GeneTree" id="ENSGT01090000260082"/>
<name>A0A6I8PIU9_ORNAN</name>
<comment type="subcellular location">
    <subcellularLocation>
        <location evidence="1">Cytoplasm</location>
        <location evidence="1">Cytoskeleton</location>
    </subcellularLocation>
</comment>
<evidence type="ECO:0000313" key="11">
    <source>
        <dbReference type="Ensembl" id="ENSOANP00000052371.1"/>
    </source>
</evidence>
<dbReference type="GO" id="GO:0005938">
    <property type="term" value="C:cell cortex"/>
    <property type="evidence" value="ECO:0000318"/>
    <property type="project" value="GO_Central"/>
</dbReference>
<feature type="region of interest" description="Disordered" evidence="10">
    <location>
        <begin position="108"/>
        <end position="270"/>
    </location>
</feature>
<dbReference type="GO" id="GO:0033270">
    <property type="term" value="C:paranode region of axon"/>
    <property type="evidence" value="ECO:0000318"/>
    <property type="project" value="GO_Central"/>
</dbReference>
<reference evidence="11" key="1">
    <citation type="submission" date="2025-08" db="UniProtKB">
        <authorList>
            <consortium name="Ensembl"/>
        </authorList>
    </citation>
    <scope>IDENTIFICATION</scope>
    <source>
        <strain evidence="11">Glennie</strain>
    </source>
</reference>
<dbReference type="InterPro" id="IPR045346">
    <property type="entry name" value="Ermin"/>
</dbReference>
<dbReference type="GO" id="GO:0043209">
    <property type="term" value="C:myelin sheath"/>
    <property type="evidence" value="ECO:0000318"/>
    <property type="project" value="GO_Central"/>
</dbReference>
<dbReference type="AlphaFoldDB" id="A0A6I8PIU9"/>
<feature type="region of interest" description="Disordered" evidence="10">
    <location>
        <begin position="25"/>
        <end position="59"/>
    </location>
</feature>
<reference evidence="11" key="2">
    <citation type="submission" date="2025-09" db="UniProtKB">
        <authorList>
            <consortium name="Ensembl"/>
        </authorList>
    </citation>
    <scope>IDENTIFICATION</scope>
    <source>
        <strain evidence="11">Glennie</strain>
    </source>
</reference>
<dbReference type="GeneID" id="100081517"/>
<accession>A0A6I8PIU9</accession>
<dbReference type="RefSeq" id="XP_028928438.1">
    <property type="nucleotide sequence ID" value="XM_029072605.2"/>
</dbReference>
<dbReference type="Gene3D" id="6.10.360.10">
    <property type="match status" value="1"/>
</dbReference>
<dbReference type="PANTHER" id="PTHR47137">
    <property type="entry name" value="ERMIN"/>
    <property type="match status" value="1"/>
</dbReference>
<keyword evidence="6" id="KW-0206">Cytoskeleton</keyword>
<evidence type="ECO:0000256" key="5">
    <source>
        <dbReference type="ARBA" id="ARBA00023203"/>
    </source>
</evidence>
<dbReference type="InParanoid" id="A0A6I8PIU9"/>
<evidence type="ECO:0000256" key="3">
    <source>
        <dbReference type="ARBA" id="ARBA00022490"/>
    </source>
</evidence>
<dbReference type="GO" id="GO:0007015">
    <property type="term" value="P:actin filament organization"/>
    <property type="evidence" value="ECO:0000318"/>
    <property type="project" value="GO_Central"/>
</dbReference>
<dbReference type="GO" id="GO:0033269">
    <property type="term" value="C:internode region of axon"/>
    <property type="evidence" value="ECO:0000318"/>
    <property type="project" value="GO_Central"/>
</dbReference>
<keyword evidence="5" id="KW-0009">Actin-binding</keyword>
<dbReference type="Ensembl" id="ENSOANT00000052811.1">
    <property type="protein sequence ID" value="ENSOANP00000052371.1"/>
    <property type="gene ID" value="ENSOANG00000042538.1"/>
</dbReference>
<dbReference type="InterPro" id="IPR008954">
    <property type="entry name" value="Moesin_tail_sf"/>
</dbReference>
<sequence>MTEVPGSTTVTECNGDMFSEKAQLAGTEISEGMTKSFDTVRSDSADTTDAPLSKRNQEECKNPQGKLLCRDLSLSLDGEQQLEGETEEIVSTVQEGTANISLQEARADEVTSGAGLQVAKNPFSSNDQEITCEEERSMVKLQGGRVRGGRKTEISQAEEVEEDLERQTSQKRSQAGSEPQLTGEVEDEEREKDHDDDDVSGDDGDEDVDEVRLIELKKENGEDSCFKMEENGSDSSPPSSPSLSSQPATPEEQPGSGKKSDISRHSYSRYNTISYRKIRKGNTKQRIDEFESMMHL</sequence>
<dbReference type="KEGG" id="oaa:100081517"/>
<dbReference type="PANTHER" id="PTHR47137:SF1">
    <property type="entry name" value="ERMIN"/>
    <property type="match status" value="1"/>
</dbReference>
<protein>
    <recommendedName>
        <fullName evidence="8">Ermin</fullName>
    </recommendedName>
    <alternativeName>
        <fullName evidence="9">Juxtanodin</fullName>
    </alternativeName>
</protein>
<dbReference type="Proteomes" id="UP000002279">
    <property type="component" value="Unplaced"/>
</dbReference>
<evidence type="ECO:0000256" key="7">
    <source>
        <dbReference type="ARBA" id="ARBA00025213"/>
    </source>
</evidence>
<gene>
    <name evidence="11" type="primary">ERMN</name>
</gene>
<evidence type="ECO:0000256" key="4">
    <source>
        <dbReference type="ARBA" id="ARBA00022553"/>
    </source>
</evidence>
<evidence type="ECO:0000256" key="1">
    <source>
        <dbReference type="ARBA" id="ARBA00004245"/>
    </source>
</evidence>
<dbReference type="GO" id="GO:0051015">
    <property type="term" value="F:actin filament binding"/>
    <property type="evidence" value="ECO:0000318"/>
    <property type="project" value="GO_Central"/>
</dbReference>
<dbReference type="GO" id="GO:0030175">
    <property type="term" value="C:filopodium"/>
    <property type="evidence" value="ECO:0000318"/>
    <property type="project" value="GO_Central"/>
</dbReference>
<evidence type="ECO:0000256" key="6">
    <source>
        <dbReference type="ARBA" id="ARBA00023212"/>
    </source>
</evidence>
<dbReference type="Bgee" id="ENSOANG00000042538">
    <property type="expression patterns" value="Expressed in brain and 2 other cell types or tissues"/>
</dbReference>
<feature type="compositionally biased region" description="Basic and acidic residues" evidence="10">
    <location>
        <begin position="210"/>
        <end position="230"/>
    </location>
</feature>
<feature type="compositionally biased region" description="Polar residues" evidence="10">
    <location>
        <begin position="170"/>
        <end position="180"/>
    </location>
</feature>
<evidence type="ECO:0000256" key="2">
    <source>
        <dbReference type="ARBA" id="ARBA00011216"/>
    </source>
</evidence>
<dbReference type="GO" id="GO:0008360">
    <property type="term" value="P:regulation of cell shape"/>
    <property type="evidence" value="ECO:0000318"/>
    <property type="project" value="GO_Central"/>
</dbReference>
<dbReference type="RefSeq" id="XP_028928439.1">
    <property type="nucleotide sequence ID" value="XM_029072606.1"/>
</dbReference>
<proteinExistence type="predicted"/>
<comment type="function">
    <text evidence="7">Plays a role in cytoskeletal rearrangements during the late wrapping and/or compaction phases of myelinogenesis as well as in maintenance and stability of myelin sheath in the adult. May play an important role in late-stage oligodendroglia maturation, myelin/Ranvier node formation during CNS development, and in the maintenance and plasticity of related structures in the mature CNS.</text>
</comment>
<keyword evidence="12" id="KW-1185">Reference proteome</keyword>
<organism evidence="11 12">
    <name type="scientific">Ornithorhynchus anatinus</name>
    <name type="common">Duckbill platypus</name>
    <dbReference type="NCBI Taxonomy" id="9258"/>
    <lineage>
        <taxon>Eukaryota</taxon>
        <taxon>Metazoa</taxon>
        <taxon>Chordata</taxon>
        <taxon>Craniata</taxon>
        <taxon>Vertebrata</taxon>
        <taxon>Euteleostomi</taxon>
        <taxon>Mammalia</taxon>
        <taxon>Monotremata</taxon>
        <taxon>Ornithorhynchidae</taxon>
        <taxon>Ornithorhynchus</taxon>
    </lineage>
</organism>
<dbReference type="OMA" id="NQEECKN"/>
<feature type="compositionally biased region" description="Low complexity" evidence="10">
    <location>
        <begin position="233"/>
        <end position="247"/>
    </location>
</feature>
<dbReference type="GO" id="GO:0043025">
    <property type="term" value="C:neuronal cell body"/>
    <property type="evidence" value="ECO:0000318"/>
    <property type="project" value="GO_Central"/>
</dbReference>
<dbReference type="Pfam" id="PF20491">
    <property type="entry name" value="Ermin"/>
    <property type="match status" value="1"/>
</dbReference>
<keyword evidence="4" id="KW-0597">Phosphoprotein</keyword>
<dbReference type="FunCoup" id="A0A6I8PIU9">
    <property type="interactions" value="29"/>
</dbReference>
<dbReference type="GO" id="GO:0005856">
    <property type="term" value="C:cytoskeleton"/>
    <property type="evidence" value="ECO:0007669"/>
    <property type="project" value="UniProtKB-SubCell"/>
</dbReference>